<proteinExistence type="predicted"/>
<comment type="caution">
    <text evidence="1">The sequence shown here is derived from an EMBL/GenBank/DDBJ whole genome shotgun (WGS) entry which is preliminary data.</text>
</comment>
<evidence type="ECO:0000313" key="1">
    <source>
        <dbReference type="EMBL" id="MBP0483909.1"/>
    </source>
</evidence>
<keyword evidence="2" id="KW-1185">Reference proteome</keyword>
<name>A0A940MR81_9RHOB</name>
<accession>A0A940MR81</accession>
<gene>
    <name evidence="1" type="ORF">J5474_15620</name>
</gene>
<reference evidence="1" key="1">
    <citation type="submission" date="2021-03" db="EMBL/GenBank/DDBJ databases">
        <title>Sagittula salina sp. nov. strain M10.9X isolated from the marine waste.</title>
        <authorList>
            <person name="Satari L."/>
            <person name="Molina-Menor E."/>
            <person name="Vidal-Verdu A."/>
            <person name="Pascual J."/>
            <person name="Pereto J."/>
            <person name="Porcar M."/>
        </authorList>
    </citation>
    <scope>NUCLEOTIDE SEQUENCE</scope>
    <source>
        <strain evidence="1">M10.9X</strain>
    </source>
</reference>
<organism evidence="1 2">
    <name type="scientific">Sagittula salina</name>
    <dbReference type="NCBI Taxonomy" id="2820268"/>
    <lineage>
        <taxon>Bacteria</taxon>
        <taxon>Pseudomonadati</taxon>
        <taxon>Pseudomonadota</taxon>
        <taxon>Alphaproteobacteria</taxon>
        <taxon>Rhodobacterales</taxon>
        <taxon>Roseobacteraceae</taxon>
        <taxon>Sagittula</taxon>
    </lineage>
</organism>
<dbReference type="AlphaFoldDB" id="A0A940MR81"/>
<sequence>MIPTTDDTLTGLPPVAPLDMPTQVLERVNPAGDSPRAAMQSLLARLFLRHA</sequence>
<protein>
    <submittedName>
        <fullName evidence="1">Uncharacterized protein</fullName>
    </submittedName>
</protein>
<dbReference type="RefSeq" id="WP_209361862.1">
    <property type="nucleotide sequence ID" value="NZ_JAGISH010000009.1"/>
</dbReference>
<dbReference type="Proteomes" id="UP000675940">
    <property type="component" value="Unassembled WGS sequence"/>
</dbReference>
<dbReference type="EMBL" id="JAGISH010000009">
    <property type="protein sequence ID" value="MBP0483909.1"/>
    <property type="molecule type" value="Genomic_DNA"/>
</dbReference>
<evidence type="ECO:0000313" key="2">
    <source>
        <dbReference type="Proteomes" id="UP000675940"/>
    </source>
</evidence>